<feature type="transmembrane region" description="Helical" evidence="2">
    <location>
        <begin position="93"/>
        <end position="114"/>
    </location>
</feature>
<protein>
    <submittedName>
        <fullName evidence="3">Uncharacterized protein</fullName>
    </submittedName>
</protein>
<dbReference type="Proteomes" id="UP001597417">
    <property type="component" value="Unassembled WGS sequence"/>
</dbReference>
<dbReference type="EMBL" id="JBHUKR010000007">
    <property type="protein sequence ID" value="MFD2417873.1"/>
    <property type="molecule type" value="Genomic_DNA"/>
</dbReference>
<evidence type="ECO:0000256" key="2">
    <source>
        <dbReference type="SAM" id="Phobius"/>
    </source>
</evidence>
<keyword evidence="2" id="KW-1133">Transmembrane helix</keyword>
<feature type="compositionally biased region" description="Low complexity" evidence="1">
    <location>
        <begin position="224"/>
        <end position="246"/>
    </location>
</feature>
<dbReference type="RefSeq" id="WP_378265855.1">
    <property type="nucleotide sequence ID" value="NZ_JBHUKR010000007.1"/>
</dbReference>
<evidence type="ECO:0000256" key="1">
    <source>
        <dbReference type="SAM" id="MobiDB-lite"/>
    </source>
</evidence>
<accession>A0ABW5FSA2</accession>
<proteinExistence type="predicted"/>
<reference evidence="4" key="1">
    <citation type="journal article" date="2019" name="Int. J. Syst. Evol. Microbiol.">
        <title>The Global Catalogue of Microorganisms (GCM) 10K type strain sequencing project: providing services to taxonomists for standard genome sequencing and annotation.</title>
        <authorList>
            <consortium name="The Broad Institute Genomics Platform"/>
            <consortium name="The Broad Institute Genome Sequencing Center for Infectious Disease"/>
            <person name="Wu L."/>
            <person name="Ma J."/>
        </authorList>
    </citation>
    <scope>NUCLEOTIDE SEQUENCE [LARGE SCALE GENOMIC DNA]</scope>
    <source>
        <strain evidence="4">CGMCC 4.7645</strain>
    </source>
</reference>
<comment type="caution">
    <text evidence="3">The sequence shown here is derived from an EMBL/GenBank/DDBJ whole genome shotgun (WGS) entry which is preliminary data.</text>
</comment>
<name>A0ABW5FSA2_9PSEU</name>
<feature type="region of interest" description="Disordered" evidence="1">
    <location>
        <begin position="224"/>
        <end position="251"/>
    </location>
</feature>
<gene>
    <name evidence="3" type="ORF">ACFSXZ_16230</name>
</gene>
<evidence type="ECO:0000313" key="4">
    <source>
        <dbReference type="Proteomes" id="UP001597417"/>
    </source>
</evidence>
<feature type="compositionally biased region" description="Low complexity" evidence="1">
    <location>
        <begin position="31"/>
        <end position="60"/>
    </location>
</feature>
<evidence type="ECO:0000313" key="3">
    <source>
        <dbReference type="EMBL" id="MFD2417873.1"/>
    </source>
</evidence>
<feature type="region of interest" description="Disordered" evidence="1">
    <location>
        <begin position="1"/>
        <end position="83"/>
    </location>
</feature>
<keyword evidence="2" id="KW-0812">Transmembrane</keyword>
<keyword evidence="4" id="KW-1185">Reference proteome</keyword>
<feature type="compositionally biased region" description="Low complexity" evidence="1">
    <location>
        <begin position="9"/>
        <end position="21"/>
    </location>
</feature>
<sequence length="347" mass="35141">MTYPPQPGQPDYGQQPGPYGQQPGGYGQQPGGYPQSGGFPQPGQQPYGQPGYGQPYPGYDQSGGGGYPPTSQFGQYGGYGAPPPGGGSSKKGLWIALSVGAVVIVALAITGFWLPGFFLGKSEPAAASAPDSTAQSLVTAINNHDKTSLTALKCPDADKSVTSAIDDIGSVKTATLAGPLTKVSDTSYTGTLKVTVDDGNSGQFIGTLANENGKWCWQKLARGSSGTRSSSASPSSRSRTSSSSSGSGSGGELYRTTAQNFLDKINASDSAGAMSLVCQKKVSELQPDVSKAAAPGTQLSIQSLSGSGGWSIGQLTGSVGGQKITIGTIGTDDDSGSASCVDMFNVY</sequence>
<organism evidence="3 4">
    <name type="scientific">Amycolatopsis pigmentata</name>
    <dbReference type="NCBI Taxonomy" id="450801"/>
    <lineage>
        <taxon>Bacteria</taxon>
        <taxon>Bacillati</taxon>
        <taxon>Actinomycetota</taxon>
        <taxon>Actinomycetes</taxon>
        <taxon>Pseudonocardiales</taxon>
        <taxon>Pseudonocardiaceae</taxon>
        <taxon>Amycolatopsis</taxon>
    </lineage>
</organism>
<keyword evidence="2" id="KW-0472">Membrane</keyword>